<dbReference type="AlphaFoldDB" id="A0A1J1HQ07"/>
<feature type="region of interest" description="Disordered" evidence="1">
    <location>
        <begin position="72"/>
        <end position="96"/>
    </location>
</feature>
<evidence type="ECO:0000256" key="1">
    <source>
        <dbReference type="SAM" id="MobiDB-lite"/>
    </source>
</evidence>
<sequence>MVEESTRHNPHEWFHYGFNEVKKKVSGIFSSEIRFGHQKYKFSFAMLNNHHKSSFGSRLFLSIKRCGFIQHPQKGQRSLPKNNKSKLSEQPHERTI</sequence>
<dbReference type="EMBL" id="CVRI01000016">
    <property type="protein sequence ID" value="CRK90125.1"/>
    <property type="molecule type" value="Genomic_DNA"/>
</dbReference>
<feature type="compositionally biased region" description="Basic and acidic residues" evidence="1">
    <location>
        <begin position="86"/>
        <end position="96"/>
    </location>
</feature>
<evidence type="ECO:0000313" key="3">
    <source>
        <dbReference type="Proteomes" id="UP000183832"/>
    </source>
</evidence>
<proteinExistence type="predicted"/>
<organism evidence="2 3">
    <name type="scientific">Clunio marinus</name>
    <dbReference type="NCBI Taxonomy" id="568069"/>
    <lineage>
        <taxon>Eukaryota</taxon>
        <taxon>Metazoa</taxon>
        <taxon>Ecdysozoa</taxon>
        <taxon>Arthropoda</taxon>
        <taxon>Hexapoda</taxon>
        <taxon>Insecta</taxon>
        <taxon>Pterygota</taxon>
        <taxon>Neoptera</taxon>
        <taxon>Endopterygota</taxon>
        <taxon>Diptera</taxon>
        <taxon>Nematocera</taxon>
        <taxon>Chironomoidea</taxon>
        <taxon>Chironomidae</taxon>
        <taxon>Clunio</taxon>
    </lineage>
</organism>
<keyword evidence="3" id="KW-1185">Reference proteome</keyword>
<accession>A0A1J1HQ07</accession>
<name>A0A1J1HQ07_9DIPT</name>
<reference evidence="2 3" key="1">
    <citation type="submission" date="2015-04" db="EMBL/GenBank/DDBJ databases">
        <authorList>
            <person name="Syromyatnikov M.Y."/>
            <person name="Popov V.N."/>
        </authorList>
    </citation>
    <scope>NUCLEOTIDE SEQUENCE [LARGE SCALE GENOMIC DNA]</scope>
</reference>
<dbReference type="Proteomes" id="UP000183832">
    <property type="component" value="Unassembled WGS sequence"/>
</dbReference>
<protein>
    <submittedName>
        <fullName evidence="2">CLUMA_CG003843, isoform A</fullName>
    </submittedName>
</protein>
<gene>
    <name evidence="2" type="ORF">CLUMA_CG003843</name>
</gene>
<evidence type="ECO:0000313" key="2">
    <source>
        <dbReference type="EMBL" id="CRK90125.1"/>
    </source>
</evidence>
<feature type="compositionally biased region" description="Polar residues" evidence="1">
    <location>
        <begin position="73"/>
        <end position="82"/>
    </location>
</feature>